<protein>
    <recommendedName>
        <fullName evidence="5">Pseudouridine synthase</fullName>
        <ecNumber evidence="5">5.4.99.-</ecNumber>
    </recommendedName>
</protein>
<accession>A0A117M6I7</accession>
<dbReference type="SUPFAM" id="SSF55174">
    <property type="entry name" value="Alpha-L RNA-binding motif"/>
    <property type="match status" value="1"/>
</dbReference>
<dbReference type="SMART" id="SM00363">
    <property type="entry name" value="S4"/>
    <property type="match status" value="1"/>
</dbReference>
<keyword evidence="2 5" id="KW-0413">Isomerase</keyword>
<dbReference type="Gene3D" id="3.10.290.10">
    <property type="entry name" value="RNA-binding S4 domain"/>
    <property type="match status" value="1"/>
</dbReference>
<proteinExistence type="inferred from homology"/>
<dbReference type="InterPro" id="IPR006224">
    <property type="entry name" value="PsdUridine_synth_RluA-like_CS"/>
</dbReference>
<dbReference type="NCBIfam" id="TIGR00005">
    <property type="entry name" value="rluA_subfam"/>
    <property type="match status" value="1"/>
</dbReference>
<dbReference type="EC" id="5.4.99.-" evidence="5"/>
<sequence length="326" mass="37483">MAKFKIEHTVKSENPSSRLDIFLKSLGVRLSRTRIINLIENGRVLVNGKIEKPSYKVKKGDHILVEYEILVKTDLQPEDIPLKIIYEDDDIIVIDKEKGMVVHPAKGNREGTIVNALLHHTKISGGESERPGVVHRLDKDTSGVMVFAKNERAHQYLSNEIEKRRVKRTYLAIVWGGFTRKVGKIDAPIGRSNVDRKLMTVTDVKSREAITFYRVLKNFRICSLLKVNLKTGRTHQIRVHMHHIEHPVVGDQEYKKNVHLALKNLPVDLKKHFDNINGLISRQALHSVSLTFRHPADGREVSFYSSLPKDFKEVLTYLWNLEKEKI</sequence>
<dbReference type="InterPro" id="IPR002942">
    <property type="entry name" value="S4_RNA-bd"/>
</dbReference>
<evidence type="ECO:0000256" key="2">
    <source>
        <dbReference type="ARBA" id="ARBA00023235"/>
    </source>
</evidence>
<reference evidence="8" key="1">
    <citation type="journal article" date="2015" name="MBio">
        <title>Genome-Resolved Metagenomic Analysis Reveals Roles for Candidate Phyla and Other Microbial Community Members in Biogeochemical Transformations in Oil Reservoirs.</title>
        <authorList>
            <person name="Hu P."/>
            <person name="Tom L."/>
            <person name="Singh A."/>
            <person name="Thomas B.C."/>
            <person name="Baker B.J."/>
            <person name="Piceno Y.M."/>
            <person name="Andersen G.L."/>
            <person name="Banfield J.F."/>
        </authorList>
    </citation>
    <scope>NUCLEOTIDE SEQUENCE [LARGE SCALE GENOMIC DNA]</scope>
</reference>
<dbReference type="Pfam" id="PF01479">
    <property type="entry name" value="S4"/>
    <property type="match status" value="1"/>
</dbReference>
<evidence type="ECO:0000313" key="8">
    <source>
        <dbReference type="Proteomes" id="UP000053467"/>
    </source>
</evidence>
<dbReference type="PROSITE" id="PS50889">
    <property type="entry name" value="S4"/>
    <property type="match status" value="1"/>
</dbReference>
<dbReference type="InterPro" id="IPR050188">
    <property type="entry name" value="RluA_PseudoU_synthase"/>
</dbReference>
<dbReference type="InterPro" id="IPR006145">
    <property type="entry name" value="PsdUridine_synth_RsuA/RluA"/>
</dbReference>
<dbReference type="AlphaFoldDB" id="A0A117M6I7"/>
<evidence type="ECO:0000256" key="5">
    <source>
        <dbReference type="RuleBase" id="RU362028"/>
    </source>
</evidence>
<dbReference type="PATRIC" id="fig|1635277.3.peg.1033"/>
<dbReference type="GO" id="GO:0120159">
    <property type="term" value="F:rRNA pseudouridine synthase activity"/>
    <property type="evidence" value="ECO:0007669"/>
    <property type="project" value="UniProtKB-ARBA"/>
</dbReference>
<dbReference type="Pfam" id="PF00849">
    <property type="entry name" value="PseudoU_synth_2"/>
    <property type="match status" value="1"/>
</dbReference>
<dbReference type="Gene3D" id="3.30.2350.10">
    <property type="entry name" value="Pseudouridine synthase"/>
    <property type="match status" value="1"/>
</dbReference>
<dbReference type="CDD" id="cd00165">
    <property type="entry name" value="S4"/>
    <property type="match status" value="1"/>
</dbReference>
<dbReference type="PANTHER" id="PTHR21600:SF44">
    <property type="entry name" value="RIBOSOMAL LARGE SUBUNIT PSEUDOURIDINE SYNTHASE D"/>
    <property type="match status" value="1"/>
</dbReference>
<dbReference type="InterPro" id="IPR006225">
    <property type="entry name" value="PsdUridine_synth_RluC/D"/>
</dbReference>
<feature type="active site" evidence="3">
    <location>
        <position position="138"/>
    </location>
</feature>
<comment type="caution">
    <text evidence="7">The sequence shown here is derived from an EMBL/GenBank/DDBJ whole genome shotgun (WGS) entry which is preliminary data.</text>
</comment>
<dbReference type="GO" id="GO:0000455">
    <property type="term" value="P:enzyme-directed rRNA pseudouridine synthesis"/>
    <property type="evidence" value="ECO:0007669"/>
    <property type="project" value="TreeGrafter"/>
</dbReference>
<dbReference type="EMBL" id="LGGX01000008">
    <property type="protein sequence ID" value="KUK87069.1"/>
    <property type="molecule type" value="Genomic_DNA"/>
</dbReference>
<feature type="domain" description="RNA-binding S4" evidence="6">
    <location>
        <begin position="17"/>
        <end position="77"/>
    </location>
</feature>
<dbReference type="InterPro" id="IPR036986">
    <property type="entry name" value="S4_RNA-bd_sf"/>
</dbReference>
<comment type="similarity">
    <text evidence="1 5">Belongs to the pseudouridine synthase RluA family.</text>
</comment>
<dbReference type="InterPro" id="IPR020103">
    <property type="entry name" value="PsdUridine_synth_cat_dom_sf"/>
</dbReference>
<gene>
    <name evidence="7" type="ORF">XE03_1019</name>
</gene>
<evidence type="ECO:0000313" key="7">
    <source>
        <dbReference type="EMBL" id="KUK87069.1"/>
    </source>
</evidence>
<dbReference type="Proteomes" id="UP000053467">
    <property type="component" value="Unassembled WGS sequence"/>
</dbReference>
<evidence type="ECO:0000259" key="6">
    <source>
        <dbReference type="SMART" id="SM00363"/>
    </source>
</evidence>
<evidence type="ECO:0000256" key="4">
    <source>
        <dbReference type="PROSITE-ProRule" id="PRU00182"/>
    </source>
</evidence>
<organism evidence="7 8">
    <name type="scientific">candidate division TA06 bacterium 34_109</name>
    <dbReference type="NCBI Taxonomy" id="1635277"/>
    <lineage>
        <taxon>Bacteria</taxon>
        <taxon>Bacteria division TA06</taxon>
    </lineage>
</organism>
<evidence type="ECO:0000256" key="3">
    <source>
        <dbReference type="PIRSR" id="PIRSR606225-1"/>
    </source>
</evidence>
<dbReference type="CDD" id="cd02869">
    <property type="entry name" value="PseudoU_synth_RluA_like"/>
    <property type="match status" value="1"/>
</dbReference>
<evidence type="ECO:0000256" key="1">
    <source>
        <dbReference type="ARBA" id="ARBA00010876"/>
    </source>
</evidence>
<keyword evidence="4" id="KW-0694">RNA-binding</keyword>
<dbReference type="PROSITE" id="PS01129">
    <property type="entry name" value="PSI_RLU"/>
    <property type="match status" value="1"/>
</dbReference>
<dbReference type="PANTHER" id="PTHR21600">
    <property type="entry name" value="MITOCHONDRIAL RNA PSEUDOURIDINE SYNTHASE"/>
    <property type="match status" value="1"/>
</dbReference>
<comment type="catalytic activity">
    <reaction evidence="5">
        <text>a uridine in RNA = a pseudouridine in RNA</text>
        <dbReference type="Rhea" id="RHEA:48348"/>
        <dbReference type="Rhea" id="RHEA-COMP:12068"/>
        <dbReference type="Rhea" id="RHEA-COMP:12069"/>
        <dbReference type="ChEBI" id="CHEBI:65314"/>
        <dbReference type="ChEBI" id="CHEBI:65315"/>
    </reaction>
</comment>
<comment type="function">
    <text evidence="5">Responsible for synthesis of pseudouridine from uracil.</text>
</comment>
<dbReference type="SUPFAM" id="SSF55120">
    <property type="entry name" value="Pseudouridine synthase"/>
    <property type="match status" value="1"/>
</dbReference>
<name>A0A117M6I7_UNCT6</name>
<dbReference type="GO" id="GO:0003723">
    <property type="term" value="F:RNA binding"/>
    <property type="evidence" value="ECO:0007669"/>
    <property type="project" value="UniProtKB-KW"/>
</dbReference>